<feature type="binding site" evidence="5">
    <location>
        <begin position="356"/>
        <end position="362"/>
    </location>
    <ligand>
        <name>S-adenosyl-L-methionine</name>
        <dbReference type="ChEBI" id="CHEBI:59789"/>
    </ligand>
</feature>
<dbReference type="InterPro" id="IPR023267">
    <property type="entry name" value="RCMT"/>
</dbReference>
<dbReference type="Pfam" id="PF01029">
    <property type="entry name" value="NusB"/>
    <property type="match status" value="1"/>
</dbReference>
<dbReference type="Pfam" id="PF01189">
    <property type="entry name" value="Methyltr_RsmB-F"/>
    <property type="match status" value="1"/>
</dbReference>
<comment type="similarity">
    <text evidence="5">Belongs to the class I-like SAM-binding methyltransferase superfamily. RsmB/NOP family.</text>
</comment>
<feature type="binding site" evidence="5">
    <location>
        <position position="381"/>
    </location>
    <ligand>
        <name>S-adenosyl-L-methionine</name>
        <dbReference type="ChEBI" id="CHEBI:59789"/>
    </ligand>
</feature>
<reference evidence="8 9" key="1">
    <citation type="submission" date="2023-07" db="EMBL/GenBank/DDBJ databases">
        <title>Sequencing the genomes of 1000 actinobacteria strains.</title>
        <authorList>
            <person name="Klenk H.-P."/>
        </authorList>
    </citation>
    <scope>NUCLEOTIDE SEQUENCE [LARGE SCALE GENOMIC DNA]</scope>
    <source>
        <strain evidence="8 9">DSM 14785</strain>
    </source>
</reference>
<dbReference type="InterPro" id="IPR001678">
    <property type="entry name" value="MeTrfase_RsmB-F_NOP2_dom"/>
</dbReference>
<sequence length="550" mass="57681">MSADGRQGGERRGQGGGERRGQGSGERRGQGSGERRGQGGAGRRDGQEQRRDTRGRQRGAARSEGRAGRTTAAPSQRARTGDQARGAAFDALRAVAESDAYANLVLPPLLRERGVTGRDAGFATELAYGTLRLRGRYDAVLAHASSRPLEQVDGPVLDVLRLGAHQLLGMRVPSHAAVSETVALARERVGAGAAQFVNAVLRRVSERTPEEWLAVIGDAADPDGSDAVARLAAVESHPAWVVRSLREALVGSGRPADELPALLAADNAPPRVTLVARPGLVEPAEVAEQTEVAEQAEVAPAGLVPTALVLRSGDPGALTAVREGRAGVQDEGSQLVTLALVEAPLDGPDERWLDLCAGPGGKAALLGALAAGRGARLVANEVQPHRARLVSQSLRAVPASAVEEVRTGDGREVGRVEPGSYDRVLLDAPCTGLGALRRRPESRWRRTPADLATLSALQRELLASAFAAVRPGGVVGYVTCSPHLAETQLVVHDAVRAAQRAGTSVEVLDATPVVAGVAPSWEPVAGRRDVQLWPHVHGTDAMHLTLLRRL</sequence>
<evidence type="ECO:0000313" key="8">
    <source>
        <dbReference type="EMBL" id="MDQ0427040.1"/>
    </source>
</evidence>
<evidence type="ECO:0000256" key="2">
    <source>
        <dbReference type="ARBA" id="ARBA00022679"/>
    </source>
</evidence>
<dbReference type="RefSeq" id="WP_070318753.1">
    <property type="nucleotide sequence ID" value="NZ_JAUSVM010000001.1"/>
</dbReference>
<dbReference type="GO" id="GO:0032259">
    <property type="term" value="P:methylation"/>
    <property type="evidence" value="ECO:0007669"/>
    <property type="project" value="UniProtKB-KW"/>
</dbReference>
<keyword evidence="9" id="KW-1185">Reference proteome</keyword>
<dbReference type="PRINTS" id="PR02008">
    <property type="entry name" value="RCMTFAMILY"/>
</dbReference>
<dbReference type="GO" id="GO:0008168">
    <property type="term" value="F:methyltransferase activity"/>
    <property type="evidence" value="ECO:0007669"/>
    <property type="project" value="UniProtKB-KW"/>
</dbReference>
<evidence type="ECO:0000256" key="6">
    <source>
        <dbReference type="SAM" id="MobiDB-lite"/>
    </source>
</evidence>
<comment type="caution">
    <text evidence="8">The sequence shown here is derived from an EMBL/GenBank/DDBJ whole genome shotgun (WGS) entry which is preliminary data.</text>
</comment>
<keyword evidence="2 5" id="KW-0808">Transferase</keyword>
<dbReference type="PROSITE" id="PS51686">
    <property type="entry name" value="SAM_MT_RSMB_NOP"/>
    <property type="match status" value="1"/>
</dbReference>
<dbReference type="PANTHER" id="PTHR22807:SF53">
    <property type="entry name" value="RIBOSOMAL RNA SMALL SUBUNIT METHYLTRANSFERASE B-RELATED"/>
    <property type="match status" value="1"/>
</dbReference>
<evidence type="ECO:0000313" key="9">
    <source>
        <dbReference type="Proteomes" id="UP001240250"/>
    </source>
</evidence>
<gene>
    <name evidence="8" type="ORF">JO380_003421</name>
</gene>
<dbReference type="PANTHER" id="PTHR22807">
    <property type="entry name" value="NOP2 YEAST -RELATED NOL1/NOP2/FMU SUN DOMAIN-CONTAINING"/>
    <property type="match status" value="1"/>
</dbReference>
<feature type="active site" description="Nucleophile" evidence="5">
    <location>
        <position position="480"/>
    </location>
</feature>
<keyword evidence="1 5" id="KW-0489">Methyltransferase</keyword>
<evidence type="ECO:0000256" key="5">
    <source>
        <dbReference type="PROSITE-ProRule" id="PRU01023"/>
    </source>
</evidence>
<feature type="compositionally biased region" description="Basic and acidic residues" evidence="6">
    <location>
        <begin position="7"/>
        <end position="67"/>
    </location>
</feature>
<feature type="binding site" evidence="5">
    <location>
        <position position="409"/>
    </location>
    <ligand>
        <name>S-adenosyl-L-methionine</name>
        <dbReference type="ChEBI" id="CHEBI:59789"/>
    </ligand>
</feature>
<dbReference type="InterPro" id="IPR049560">
    <property type="entry name" value="MeTrfase_RsmB-F_NOP2_cat"/>
</dbReference>
<feature type="domain" description="SAM-dependent MTase RsmB/NOP-type" evidence="7">
    <location>
        <begin position="262"/>
        <end position="550"/>
    </location>
</feature>
<accession>A0ABU0GNU4</accession>
<dbReference type="Proteomes" id="UP001240250">
    <property type="component" value="Unassembled WGS sequence"/>
</dbReference>
<dbReference type="InterPro" id="IPR029063">
    <property type="entry name" value="SAM-dependent_MTases_sf"/>
</dbReference>
<feature type="binding site" evidence="5">
    <location>
        <position position="427"/>
    </location>
    <ligand>
        <name>S-adenosyl-L-methionine</name>
        <dbReference type="ChEBI" id="CHEBI:59789"/>
    </ligand>
</feature>
<dbReference type="EMBL" id="JAUSVM010000001">
    <property type="protein sequence ID" value="MDQ0427040.1"/>
    <property type="molecule type" value="Genomic_DNA"/>
</dbReference>
<evidence type="ECO:0000256" key="4">
    <source>
        <dbReference type="ARBA" id="ARBA00022884"/>
    </source>
</evidence>
<evidence type="ECO:0000259" key="7">
    <source>
        <dbReference type="PROSITE" id="PS51686"/>
    </source>
</evidence>
<proteinExistence type="inferred from homology"/>
<feature type="region of interest" description="Disordered" evidence="6">
    <location>
        <begin position="1"/>
        <end position="84"/>
    </location>
</feature>
<name>A0ABU0GNU4_9CELL</name>
<keyword evidence="3 5" id="KW-0949">S-adenosyl-L-methionine</keyword>
<protein>
    <submittedName>
        <fullName evidence="8">16S rRNA (Cytosine967-C5)-methyltransferase</fullName>
        <ecNumber evidence="8">2.1.1.176</ecNumber>
    </submittedName>
</protein>
<dbReference type="Gene3D" id="3.40.50.150">
    <property type="entry name" value="Vaccinia Virus protein VP39"/>
    <property type="match status" value="1"/>
</dbReference>
<evidence type="ECO:0000256" key="3">
    <source>
        <dbReference type="ARBA" id="ARBA00022691"/>
    </source>
</evidence>
<dbReference type="InterPro" id="IPR035926">
    <property type="entry name" value="NusB-like_sf"/>
</dbReference>
<organism evidence="8 9">
    <name type="scientific">Cellulomonas iranensis</name>
    <dbReference type="NCBI Taxonomy" id="76862"/>
    <lineage>
        <taxon>Bacteria</taxon>
        <taxon>Bacillati</taxon>
        <taxon>Actinomycetota</taxon>
        <taxon>Actinomycetes</taxon>
        <taxon>Micrococcales</taxon>
        <taxon>Cellulomonadaceae</taxon>
        <taxon>Cellulomonas</taxon>
    </lineage>
</organism>
<dbReference type="SUPFAM" id="SSF53335">
    <property type="entry name" value="S-adenosyl-L-methionine-dependent methyltransferases"/>
    <property type="match status" value="1"/>
</dbReference>
<keyword evidence="4 5" id="KW-0694">RNA-binding</keyword>
<evidence type="ECO:0000256" key="1">
    <source>
        <dbReference type="ARBA" id="ARBA00022603"/>
    </source>
</evidence>
<dbReference type="SUPFAM" id="SSF48013">
    <property type="entry name" value="NusB-like"/>
    <property type="match status" value="1"/>
</dbReference>
<dbReference type="EC" id="2.1.1.176" evidence="8"/>
<dbReference type="Gene3D" id="1.10.940.10">
    <property type="entry name" value="NusB-like"/>
    <property type="match status" value="1"/>
</dbReference>
<dbReference type="InterPro" id="IPR006027">
    <property type="entry name" value="NusB_RsmB_TIM44"/>
</dbReference>